<dbReference type="Pfam" id="PF00196">
    <property type="entry name" value="GerE"/>
    <property type="match status" value="1"/>
</dbReference>
<dbReference type="RefSeq" id="WP_275108151.1">
    <property type="nucleotide sequence ID" value="NZ_JAKJSC010000001.1"/>
</dbReference>
<accession>A0ABT5VMZ1</accession>
<dbReference type="InterPro" id="IPR016032">
    <property type="entry name" value="Sig_transdc_resp-reg_C-effctor"/>
</dbReference>
<dbReference type="SMART" id="SM00421">
    <property type="entry name" value="HTH_LUXR"/>
    <property type="match status" value="1"/>
</dbReference>
<dbReference type="SUPFAM" id="SSF46894">
    <property type="entry name" value="C-terminal effector domain of the bipartite response regulators"/>
    <property type="match status" value="1"/>
</dbReference>
<dbReference type="Gene3D" id="3.40.50.2300">
    <property type="match status" value="1"/>
</dbReference>
<evidence type="ECO:0000259" key="3">
    <source>
        <dbReference type="PROSITE" id="PS50043"/>
    </source>
</evidence>
<dbReference type="InterPro" id="IPR000792">
    <property type="entry name" value="Tscrpt_reg_LuxR_C"/>
</dbReference>
<dbReference type="InterPro" id="IPR039420">
    <property type="entry name" value="WalR-like"/>
</dbReference>
<protein>
    <submittedName>
        <fullName evidence="5">Response regulator transcription factor</fullName>
    </submittedName>
</protein>
<evidence type="ECO:0000313" key="6">
    <source>
        <dbReference type="Proteomes" id="UP001528920"/>
    </source>
</evidence>
<keyword evidence="6" id="KW-1185">Reference proteome</keyword>
<dbReference type="PANTHER" id="PTHR43214">
    <property type="entry name" value="TWO-COMPONENT RESPONSE REGULATOR"/>
    <property type="match status" value="1"/>
</dbReference>
<dbReference type="InterPro" id="IPR001789">
    <property type="entry name" value="Sig_transdc_resp-reg_receiver"/>
</dbReference>
<evidence type="ECO:0000259" key="4">
    <source>
        <dbReference type="PROSITE" id="PS50110"/>
    </source>
</evidence>
<dbReference type="PROSITE" id="PS50110">
    <property type="entry name" value="RESPONSE_REGULATORY"/>
    <property type="match status" value="1"/>
</dbReference>
<dbReference type="CDD" id="cd06170">
    <property type="entry name" value="LuxR_C_like"/>
    <property type="match status" value="1"/>
</dbReference>
<evidence type="ECO:0000313" key="5">
    <source>
        <dbReference type="EMBL" id="MDE5416813.1"/>
    </source>
</evidence>
<dbReference type="EMBL" id="JAKJSC010000001">
    <property type="protein sequence ID" value="MDE5416813.1"/>
    <property type="molecule type" value="Genomic_DNA"/>
</dbReference>
<dbReference type="Proteomes" id="UP001528920">
    <property type="component" value="Unassembled WGS sequence"/>
</dbReference>
<organism evidence="5 6">
    <name type="scientific">Paralabilibaculum antarcticum</name>
    <dbReference type="NCBI Taxonomy" id="2912572"/>
    <lineage>
        <taxon>Bacteria</taxon>
        <taxon>Pseudomonadati</taxon>
        <taxon>Bacteroidota</taxon>
        <taxon>Bacteroidia</taxon>
        <taxon>Marinilabiliales</taxon>
        <taxon>Marinifilaceae</taxon>
        <taxon>Paralabilibaculum</taxon>
    </lineage>
</organism>
<proteinExistence type="predicted"/>
<keyword evidence="1" id="KW-0238">DNA-binding</keyword>
<dbReference type="PROSITE" id="PS50043">
    <property type="entry name" value="HTH_LUXR_2"/>
    <property type="match status" value="1"/>
</dbReference>
<feature type="domain" description="Response regulatory" evidence="4">
    <location>
        <begin position="8"/>
        <end position="123"/>
    </location>
</feature>
<sequence length="227" mass="26255">MLQVKHISILISYDQCMVAEGFKAVLSGHEELHVASIKKNGESLTESILANEIDLLIMEIEDISRDSIQIINKIHTEFPQIKILVISSTPPHELLKPLITIINGYLIRSCSSDKLFLAIHEIFESGKYICSKLISILFKDDEKDNFNIQLTAREKEILFLQFTLKDNCEISKRLHISTTTVRTHLKNIRYKFGDFNQIQMLRYACNKNLHKKQCLPLCPNCRFFCKQ</sequence>
<feature type="domain" description="HTH luxR-type" evidence="3">
    <location>
        <begin position="143"/>
        <end position="208"/>
    </location>
</feature>
<evidence type="ECO:0000256" key="1">
    <source>
        <dbReference type="ARBA" id="ARBA00023125"/>
    </source>
</evidence>
<name>A0ABT5VMZ1_9BACT</name>
<comment type="caution">
    <text evidence="5">The sequence shown here is derived from an EMBL/GenBank/DDBJ whole genome shotgun (WGS) entry which is preliminary data.</text>
</comment>
<evidence type="ECO:0000256" key="2">
    <source>
        <dbReference type="PROSITE-ProRule" id="PRU00169"/>
    </source>
</evidence>
<dbReference type="SUPFAM" id="SSF52172">
    <property type="entry name" value="CheY-like"/>
    <property type="match status" value="1"/>
</dbReference>
<reference evidence="5 6" key="1">
    <citation type="submission" date="2022-01" db="EMBL/GenBank/DDBJ databases">
        <title>Labilibaculum sp. nov, a marine bacterium isolated from Antarctica.</title>
        <authorList>
            <person name="Dai W."/>
        </authorList>
    </citation>
    <scope>NUCLEOTIDE SEQUENCE [LARGE SCALE GENOMIC DNA]</scope>
    <source>
        <strain evidence="5 6">DW002</strain>
    </source>
</reference>
<comment type="caution">
    <text evidence="2">Lacks conserved residue(s) required for the propagation of feature annotation.</text>
</comment>
<dbReference type="InterPro" id="IPR011006">
    <property type="entry name" value="CheY-like_superfamily"/>
</dbReference>
<gene>
    <name evidence="5" type="ORF">L3049_02250</name>
</gene>